<protein>
    <recommendedName>
        <fullName evidence="9">Ubiquitin thioesterase OTU</fullName>
        <ecNumber evidence="9">3.4.19.12</ecNumber>
    </recommendedName>
</protein>
<dbReference type="InterPro" id="IPR038765">
    <property type="entry name" value="Papain-like_cys_pep_sf"/>
</dbReference>
<dbReference type="GO" id="GO:0005829">
    <property type="term" value="C:cytosol"/>
    <property type="evidence" value="ECO:0007669"/>
    <property type="project" value="TreeGrafter"/>
</dbReference>
<dbReference type="PANTHER" id="PTHR13312">
    <property type="entry name" value="HIV-INDUCED PROTEIN-7-LIKE PROTEASE"/>
    <property type="match status" value="1"/>
</dbReference>
<evidence type="ECO:0000313" key="12">
    <source>
        <dbReference type="Proteomes" id="UP000309601"/>
    </source>
</evidence>
<dbReference type="InterPro" id="IPR057766">
    <property type="entry name" value="Znf-C2H2_OTU1-like_C"/>
</dbReference>
<keyword evidence="8" id="KW-0862">Zinc</keyword>
<keyword evidence="3" id="KW-0479">Metal-binding</keyword>
<evidence type="ECO:0000256" key="6">
    <source>
        <dbReference type="ARBA" id="ARBA00022801"/>
    </source>
</evidence>
<comment type="caution">
    <text evidence="11">The sequence shown here is derived from an EMBL/GenBank/DDBJ whole genome shotgun (WGS) entry which is preliminary data.</text>
</comment>
<dbReference type="Pfam" id="PF24560">
    <property type="entry name" value="zf-C2H2_OTU1_C"/>
    <property type="match status" value="1"/>
</dbReference>
<organism evidence="11 12">
    <name type="scientific">Wallemia mellicola</name>
    <dbReference type="NCBI Taxonomy" id="1708541"/>
    <lineage>
        <taxon>Eukaryota</taxon>
        <taxon>Fungi</taxon>
        <taxon>Dikarya</taxon>
        <taxon>Basidiomycota</taxon>
        <taxon>Wallemiomycotina</taxon>
        <taxon>Wallemiomycetes</taxon>
        <taxon>Wallemiales</taxon>
        <taxon>Wallemiaceae</taxon>
        <taxon>Wallemia</taxon>
    </lineage>
</organism>
<dbReference type="PROSITE" id="PS50802">
    <property type="entry name" value="OTU"/>
    <property type="match status" value="1"/>
</dbReference>
<evidence type="ECO:0000256" key="4">
    <source>
        <dbReference type="ARBA" id="ARBA00022771"/>
    </source>
</evidence>
<dbReference type="Gene3D" id="3.10.20.90">
    <property type="entry name" value="Phosphatidylinositol 3-kinase Catalytic Subunit, Chain A, domain 1"/>
    <property type="match status" value="1"/>
</dbReference>
<gene>
    <name evidence="11" type="ORF">E3Q02_02870</name>
</gene>
<evidence type="ECO:0000256" key="1">
    <source>
        <dbReference type="ARBA" id="ARBA00000707"/>
    </source>
</evidence>
<evidence type="ECO:0000313" key="11">
    <source>
        <dbReference type="EMBL" id="TIC63905.1"/>
    </source>
</evidence>
<dbReference type="SUPFAM" id="SSF54001">
    <property type="entry name" value="Cysteine proteinases"/>
    <property type="match status" value="1"/>
</dbReference>
<comment type="catalytic activity">
    <reaction evidence="1 9">
        <text>Thiol-dependent hydrolysis of ester, thioester, amide, peptide and isopeptide bonds formed by the C-terminal Gly of ubiquitin (a 76-residue protein attached to proteins as an intracellular targeting signal).</text>
        <dbReference type="EC" id="3.4.19.12"/>
    </reaction>
</comment>
<dbReference type="Pfam" id="PF02338">
    <property type="entry name" value="OTU"/>
    <property type="match status" value="1"/>
</dbReference>
<keyword evidence="7 9" id="KW-0788">Thiol protease</keyword>
<sequence>MTSEIIRFRLRCSDGLKTLTIPASASLIDLLELIAEVSKIPIANQDRRYLVVLSEHLIMLLVRIGYPPRHFSFSQDDYTNLATQHGLRNGEQLILNHIDNNASNTTTVEASNTINHITPPKPKNKSVDGHSVQLNSGDGWLTLRVVPDDNSCLFSAISLAILGSIDENYMMRGIVAETIKSDPITYNETFLGHPQNQYIETIADPHSWGGAIELSILSHAFKISIISLDIATGRIDKYNTEYENRIFVIYSGIHYDALSLSPSQNASAEFHTTVFPSFEAPPDFPDPLLEACQQLAGELRERRYYTDTSTFTLKCGDCGAALEGEKQATEHAANFGHTAFTEY</sequence>
<dbReference type="Gene3D" id="3.90.70.80">
    <property type="match status" value="1"/>
</dbReference>
<proteinExistence type="predicted"/>
<evidence type="ECO:0000259" key="10">
    <source>
        <dbReference type="PROSITE" id="PS50802"/>
    </source>
</evidence>
<dbReference type="InterPro" id="IPR048857">
    <property type="entry name" value="OTU1_Ubl"/>
</dbReference>
<dbReference type="CDD" id="cd22745">
    <property type="entry name" value="OTU_OTU1"/>
    <property type="match status" value="1"/>
</dbReference>
<dbReference type="GO" id="GO:0004843">
    <property type="term" value="F:cysteine-type deubiquitinase activity"/>
    <property type="evidence" value="ECO:0007669"/>
    <property type="project" value="UniProtKB-UniRule"/>
</dbReference>
<dbReference type="AlphaFoldDB" id="A0AB38MUD5"/>
<keyword evidence="5 9" id="KW-0833">Ubl conjugation pathway</keyword>
<comment type="subcellular location">
    <subcellularLocation>
        <location evidence="9">Cytoplasm</location>
    </subcellularLocation>
</comment>
<dbReference type="PANTHER" id="PTHR13312:SF0">
    <property type="entry name" value="UBIQUITIN THIOESTERASE OTU1"/>
    <property type="match status" value="1"/>
</dbReference>
<keyword evidence="2" id="KW-0645">Protease</keyword>
<evidence type="ECO:0000256" key="2">
    <source>
        <dbReference type="ARBA" id="ARBA00022670"/>
    </source>
</evidence>
<feature type="domain" description="OTU" evidence="10">
    <location>
        <begin position="141"/>
        <end position="261"/>
    </location>
</feature>
<dbReference type="InterPro" id="IPR003323">
    <property type="entry name" value="OTU_dom"/>
</dbReference>
<dbReference type="GO" id="GO:0016579">
    <property type="term" value="P:protein deubiquitination"/>
    <property type="evidence" value="ECO:0007669"/>
    <property type="project" value="TreeGrafter"/>
</dbReference>
<dbReference type="PROSITE" id="PS00028">
    <property type="entry name" value="ZINC_FINGER_C2H2_1"/>
    <property type="match status" value="1"/>
</dbReference>
<comment type="function">
    <text evidence="9">Hydrolase that can remove conjugated ubiquitin from proteins and may therefore play an important regulatory role at the level of protein turnover by preventing degradation.</text>
</comment>
<dbReference type="Pfam" id="PF21403">
    <property type="entry name" value="OTU1_UBXL"/>
    <property type="match status" value="1"/>
</dbReference>
<reference evidence="11 12" key="1">
    <citation type="submission" date="2019-03" db="EMBL/GenBank/DDBJ databases">
        <title>Sequencing 25 genomes of Wallemia mellicola.</title>
        <authorList>
            <person name="Gostincar C."/>
        </authorList>
    </citation>
    <scope>NUCLEOTIDE SEQUENCE [LARGE SCALE GENOMIC DNA]</scope>
    <source>
        <strain evidence="11 12">EXF-1274</strain>
    </source>
</reference>
<keyword evidence="4" id="KW-0863">Zinc-finger</keyword>
<dbReference type="GO" id="GO:0030968">
    <property type="term" value="P:endoplasmic reticulum unfolded protein response"/>
    <property type="evidence" value="ECO:0007669"/>
    <property type="project" value="TreeGrafter"/>
</dbReference>
<dbReference type="GO" id="GO:0036503">
    <property type="term" value="P:ERAD pathway"/>
    <property type="evidence" value="ECO:0007669"/>
    <property type="project" value="TreeGrafter"/>
</dbReference>
<evidence type="ECO:0000256" key="7">
    <source>
        <dbReference type="ARBA" id="ARBA00022807"/>
    </source>
</evidence>
<evidence type="ECO:0000256" key="3">
    <source>
        <dbReference type="ARBA" id="ARBA00022723"/>
    </source>
</evidence>
<evidence type="ECO:0000256" key="8">
    <source>
        <dbReference type="ARBA" id="ARBA00022833"/>
    </source>
</evidence>
<evidence type="ECO:0000256" key="9">
    <source>
        <dbReference type="RuleBase" id="RU367104"/>
    </source>
</evidence>
<dbReference type="EC" id="3.4.19.12" evidence="9"/>
<evidence type="ECO:0000256" key="5">
    <source>
        <dbReference type="ARBA" id="ARBA00022786"/>
    </source>
</evidence>
<accession>A0AB38MUD5</accession>
<dbReference type="EMBL" id="SPRW01000032">
    <property type="protein sequence ID" value="TIC63905.1"/>
    <property type="molecule type" value="Genomic_DNA"/>
</dbReference>
<dbReference type="GO" id="GO:0005634">
    <property type="term" value="C:nucleus"/>
    <property type="evidence" value="ECO:0007669"/>
    <property type="project" value="TreeGrafter"/>
</dbReference>
<keyword evidence="6 9" id="KW-0378">Hydrolase</keyword>
<dbReference type="InterPro" id="IPR013087">
    <property type="entry name" value="Znf_C2H2_type"/>
</dbReference>
<dbReference type="Proteomes" id="UP000309601">
    <property type="component" value="Unassembled WGS sequence"/>
</dbReference>
<name>A0AB38MUD5_9BASI</name>
<keyword evidence="9" id="KW-0963">Cytoplasm</keyword>